<protein>
    <submittedName>
        <fullName evidence="1">Uncharacterized protein</fullName>
    </submittedName>
</protein>
<gene>
    <name evidence="1" type="ORF">KQI86_17350</name>
</gene>
<comment type="caution">
    <text evidence="1">The sequence shown here is derived from an EMBL/GenBank/DDBJ whole genome shotgun (WGS) entry which is preliminary data.</text>
</comment>
<evidence type="ECO:0000313" key="1">
    <source>
        <dbReference type="EMBL" id="MBU5486090.1"/>
    </source>
</evidence>
<proteinExistence type="predicted"/>
<dbReference type="EMBL" id="JAHLQF010000004">
    <property type="protein sequence ID" value="MBU5486090.1"/>
    <property type="molecule type" value="Genomic_DNA"/>
</dbReference>
<reference evidence="1 2" key="1">
    <citation type="submission" date="2021-06" db="EMBL/GenBank/DDBJ databases">
        <authorList>
            <person name="Sun Q."/>
            <person name="Li D."/>
        </authorList>
    </citation>
    <scope>NUCLEOTIDE SEQUENCE [LARGE SCALE GENOMIC DNA]</scope>
    <source>
        <strain evidence="1 2">MSJ-11</strain>
    </source>
</reference>
<organism evidence="1 2">
    <name type="scientific">Clostridium mobile</name>
    <dbReference type="NCBI Taxonomy" id="2841512"/>
    <lineage>
        <taxon>Bacteria</taxon>
        <taxon>Bacillati</taxon>
        <taxon>Bacillota</taxon>
        <taxon>Clostridia</taxon>
        <taxon>Eubacteriales</taxon>
        <taxon>Clostridiaceae</taxon>
        <taxon>Clostridium</taxon>
    </lineage>
</organism>
<dbReference type="RefSeq" id="WP_216440677.1">
    <property type="nucleotide sequence ID" value="NZ_JAHLQF010000004.1"/>
</dbReference>
<keyword evidence="2" id="KW-1185">Reference proteome</keyword>
<name>A0ABS6ELJ1_9CLOT</name>
<evidence type="ECO:0000313" key="2">
    <source>
        <dbReference type="Proteomes" id="UP000726170"/>
    </source>
</evidence>
<sequence length="527" mass="60903">MAGIWNVNGVYDLNSSKIKDKISFQIGEMLVGRIVSVDELKNEVMLRLLDGWQFPAKLNIPLEFPPTGLLKFKVEGYEDGKIKLVIVNPKKDEENSNKDSLDDILLKHNIVIEKEEYPLLEKMTKHNIPLTKENISKLKTVVDFRNKILENPEEEEAFINKYLESRGIEKNSIKGEKVTNILKEVFNELKTLNEDDMLTLFENNIDLTEDNVEGFKNVFKGEKAIYKAISDIEKYLDSEMKNGTEMKNDAEVKNSEIKSKEVILEESETKKSSDSEAVKDKSIGKDINRDINKDINREKNLNDNKIDKNSSVTVANKENDNITLKEKEIISLDKTVIKNKPKEELWKEVKNEINSKLEEMKETLKSILDVKSKVRVEAYDKVIDWIKENVNNFKVYNTMSNEYYYMDIPLKLNKENYDCKLIIKDERKKGKKIDSKNVKIATSIKTVNMGTVDAFICVNNSNMNVDIKCYPQWTKVIDNGKDKMLNDLAQMGYNVLIKVEEKKEDFNIVNCREFFVDNNLGSINVKV</sequence>
<dbReference type="Proteomes" id="UP000726170">
    <property type="component" value="Unassembled WGS sequence"/>
</dbReference>
<accession>A0ABS6ELJ1</accession>